<evidence type="ECO:0000313" key="3">
    <source>
        <dbReference type="Proteomes" id="UP000035929"/>
    </source>
</evidence>
<sequence>VSYPYQGGWGDPQGSIDKGLMTGMTPEIFDGNGWRSLFGAKSRDAFGPDNNRFWYPRAWVAPNGKVFGISADKMWFLDATGNGSVTAMNFKEPQRNANSATDAPNVGPNSAAVMFDTGKILQVGGNAYSNGEGFLSSSRASVIDITSGAPVVTDTTPMTYGRGWANATVLPTGQVAVTGGSKWNDRGDGDTVLQSEIWDPKTGRWSLGASGGVYRGYHSTAVLMQNGALLIAGGGAPGPVNNQNVEVFYPPYLFATVNGKTALAPRPQIVSLSTVQLQHGQAMQVEINSQNGLSQVVLVGLSTVTHSFNSGQRRYVAAFTQAGTAVTVQAPPSANVAPPGYYQLVAIDQKGVPSPGVIVALGNGVAAPSQVS</sequence>
<dbReference type="EMBL" id="LABX01000391">
    <property type="protein sequence ID" value="KMO25413.1"/>
    <property type="molecule type" value="Genomic_DNA"/>
</dbReference>
<dbReference type="InterPro" id="IPR013783">
    <property type="entry name" value="Ig-like_fold"/>
</dbReference>
<name>A0A0J6RVS7_9HYPH</name>
<dbReference type="Gene3D" id="2.130.10.80">
    <property type="entry name" value="Galactose oxidase/kelch, beta-propeller"/>
    <property type="match status" value="1"/>
</dbReference>
<dbReference type="AlphaFoldDB" id="A0A0J6RVS7"/>
<dbReference type="Proteomes" id="UP000035929">
    <property type="component" value="Unassembled WGS sequence"/>
</dbReference>
<dbReference type="PANTHER" id="PTHR32208">
    <property type="entry name" value="SECRETED PROTEIN-RELATED"/>
    <property type="match status" value="1"/>
</dbReference>
<dbReference type="CDD" id="cd02851">
    <property type="entry name" value="E_set_GO_C"/>
    <property type="match status" value="1"/>
</dbReference>
<dbReference type="SUPFAM" id="SSF50965">
    <property type="entry name" value="Galactose oxidase, central domain"/>
    <property type="match status" value="1"/>
</dbReference>
<dbReference type="InterPro" id="IPR037293">
    <property type="entry name" value="Gal_Oxidase_central_sf"/>
</dbReference>
<organism evidence="2 3">
    <name type="scientific">Methylobacterium aquaticum</name>
    <dbReference type="NCBI Taxonomy" id="270351"/>
    <lineage>
        <taxon>Bacteria</taxon>
        <taxon>Pseudomonadati</taxon>
        <taxon>Pseudomonadota</taxon>
        <taxon>Alphaproteobacteria</taxon>
        <taxon>Hyphomicrobiales</taxon>
        <taxon>Methylobacteriaceae</taxon>
        <taxon>Methylobacterium</taxon>
    </lineage>
</organism>
<comment type="caution">
    <text evidence="2">The sequence shown here is derived from an EMBL/GenBank/DDBJ whole genome shotgun (WGS) entry which is preliminary data.</text>
</comment>
<evidence type="ECO:0000313" key="2">
    <source>
        <dbReference type="EMBL" id="KMO25413.1"/>
    </source>
</evidence>
<accession>A0A0J6RVS7</accession>
<dbReference type="Gene3D" id="2.60.40.10">
    <property type="entry name" value="Immunoglobulins"/>
    <property type="match status" value="1"/>
</dbReference>
<dbReference type="OrthoDB" id="7821947at2"/>
<feature type="domain" description="Galactose oxidase-like Early set" evidence="1">
    <location>
        <begin position="266"/>
        <end position="360"/>
    </location>
</feature>
<protein>
    <recommendedName>
        <fullName evidence="1">Galactose oxidase-like Early set domain-containing protein</fullName>
    </recommendedName>
</protein>
<feature type="non-terminal residue" evidence="2">
    <location>
        <position position="372"/>
    </location>
</feature>
<reference evidence="2 3" key="1">
    <citation type="submission" date="2015-03" db="EMBL/GenBank/DDBJ databases">
        <title>Genome sequencing of Methylobacterium aquaticum DSM16371 type strain.</title>
        <authorList>
            <person name="Chaudhry V."/>
            <person name="Patil P.B."/>
        </authorList>
    </citation>
    <scope>NUCLEOTIDE SEQUENCE [LARGE SCALE GENOMIC DNA]</scope>
    <source>
        <strain evidence="2 3">DSM 16371</strain>
    </source>
</reference>
<dbReference type="InterPro" id="IPR011043">
    <property type="entry name" value="Gal_Oxase/kelch_b-propeller"/>
</dbReference>
<dbReference type="PANTHER" id="PTHR32208:SF56">
    <property type="entry name" value="GALACTOSE OXIDASE-RELATED"/>
    <property type="match status" value="1"/>
</dbReference>
<evidence type="ECO:0000259" key="1">
    <source>
        <dbReference type="Pfam" id="PF09118"/>
    </source>
</evidence>
<dbReference type="SUPFAM" id="SSF81296">
    <property type="entry name" value="E set domains"/>
    <property type="match status" value="1"/>
</dbReference>
<gene>
    <name evidence="2" type="ORF">VP06_32765</name>
</gene>
<dbReference type="RefSeq" id="WP_048467990.1">
    <property type="nucleotide sequence ID" value="NZ_LABX01000391.1"/>
</dbReference>
<dbReference type="Pfam" id="PF09118">
    <property type="entry name" value="GO-like_E_set"/>
    <property type="match status" value="1"/>
</dbReference>
<dbReference type="InterPro" id="IPR014756">
    <property type="entry name" value="Ig_E-set"/>
</dbReference>
<dbReference type="InterPro" id="IPR015202">
    <property type="entry name" value="GO-like_E_set"/>
</dbReference>
<feature type="non-terminal residue" evidence="2">
    <location>
        <position position="1"/>
    </location>
</feature>
<proteinExistence type="predicted"/>